<keyword evidence="3" id="KW-1185">Reference proteome</keyword>
<name>A0A1X1XP09_9MYCO</name>
<accession>A0A1X1XP09</accession>
<sequence length="160" mass="17415">MSADGCFATVLIDDELWRSLVAFDGQHPAAWVHGCALEHDHGGDHRSPPYRAGGQVYWVQWDESRKPRLITAAEPTPPGRNAHTQVEPPDQARPSPRPATAHAFRASVPEPEQPDGPKSTSQTDALWAIAAALERIADAIAGAFNSGESRGRHRDDVDRT</sequence>
<evidence type="ECO:0000313" key="2">
    <source>
        <dbReference type="EMBL" id="ORW00585.1"/>
    </source>
</evidence>
<feature type="region of interest" description="Disordered" evidence="1">
    <location>
        <begin position="68"/>
        <end position="125"/>
    </location>
</feature>
<dbReference type="OrthoDB" id="4731515at2"/>
<reference evidence="2 3" key="1">
    <citation type="submission" date="2016-01" db="EMBL/GenBank/DDBJ databases">
        <title>The new phylogeny of the genus Mycobacterium.</title>
        <authorList>
            <person name="Tarcisio F."/>
            <person name="Conor M."/>
            <person name="Antonella G."/>
            <person name="Elisabetta G."/>
            <person name="Giulia F.S."/>
            <person name="Sara T."/>
            <person name="Anna F."/>
            <person name="Clotilde B."/>
            <person name="Roberto B."/>
            <person name="Veronica D.S."/>
            <person name="Fabio R."/>
            <person name="Monica P."/>
            <person name="Olivier J."/>
            <person name="Enrico T."/>
            <person name="Nicola S."/>
        </authorList>
    </citation>
    <scope>NUCLEOTIDE SEQUENCE [LARGE SCALE GENOMIC DNA]</scope>
    <source>
        <strain evidence="2 3">DSM 45166</strain>
    </source>
</reference>
<proteinExistence type="predicted"/>
<dbReference type="AlphaFoldDB" id="A0A1X1XP09"/>
<organism evidence="2 3">
    <name type="scientific">Mycobacterium kyorinense</name>
    <dbReference type="NCBI Taxonomy" id="487514"/>
    <lineage>
        <taxon>Bacteria</taxon>
        <taxon>Bacillati</taxon>
        <taxon>Actinomycetota</taxon>
        <taxon>Actinomycetes</taxon>
        <taxon>Mycobacteriales</taxon>
        <taxon>Mycobacteriaceae</taxon>
        <taxon>Mycobacterium</taxon>
    </lineage>
</organism>
<dbReference type="Proteomes" id="UP000193487">
    <property type="component" value="Unassembled WGS sequence"/>
</dbReference>
<dbReference type="EMBL" id="LQPE01000145">
    <property type="protein sequence ID" value="ORW00585.1"/>
    <property type="molecule type" value="Genomic_DNA"/>
</dbReference>
<protein>
    <submittedName>
        <fullName evidence="2">Uncharacterized protein</fullName>
    </submittedName>
</protein>
<comment type="caution">
    <text evidence="2">The sequence shown here is derived from an EMBL/GenBank/DDBJ whole genome shotgun (WGS) entry which is preliminary data.</text>
</comment>
<gene>
    <name evidence="2" type="ORF">AWC14_10305</name>
</gene>
<evidence type="ECO:0000313" key="3">
    <source>
        <dbReference type="Proteomes" id="UP000193487"/>
    </source>
</evidence>
<dbReference type="RefSeq" id="WP_084262547.1">
    <property type="nucleotide sequence ID" value="NZ_LQPE01000145.1"/>
</dbReference>
<evidence type="ECO:0000256" key="1">
    <source>
        <dbReference type="SAM" id="MobiDB-lite"/>
    </source>
</evidence>